<reference evidence="3 4" key="1">
    <citation type="submission" date="2018-08" db="EMBL/GenBank/DDBJ databases">
        <title>Genomic Encyclopedia of Archaeal and Bacterial Type Strains, Phase II (KMG-II): from individual species to whole genera.</title>
        <authorList>
            <person name="Goeker M."/>
        </authorList>
    </citation>
    <scope>NUCLEOTIDE SEQUENCE [LARGE SCALE GENOMIC DNA]</scope>
    <source>
        <strain evidence="3 4">DSM 45791</strain>
    </source>
</reference>
<dbReference type="Gene3D" id="3.90.550.10">
    <property type="entry name" value="Spore Coat Polysaccharide Biosynthesis Protein SpsA, Chain A"/>
    <property type="match status" value="2"/>
</dbReference>
<feature type="region of interest" description="Disordered" evidence="1">
    <location>
        <begin position="300"/>
        <end position="320"/>
    </location>
</feature>
<keyword evidence="4" id="KW-1185">Reference proteome</keyword>
<accession>A0A3E0HCJ2</accession>
<evidence type="ECO:0000259" key="2">
    <source>
        <dbReference type="Pfam" id="PF00535"/>
    </source>
</evidence>
<evidence type="ECO:0000313" key="4">
    <source>
        <dbReference type="Proteomes" id="UP000256269"/>
    </source>
</evidence>
<dbReference type="SUPFAM" id="SSF53448">
    <property type="entry name" value="Nucleotide-diphospho-sugar transferases"/>
    <property type="match status" value="2"/>
</dbReference>
<feature type="domain" description="Glycosyltransferase 2-like" evidence="2">
    <location>
        <begin position="5"/>
        <end position="170"/>
    </location>
</feature>
<dbReference type="PANTHER" id="PTHR43685">
    <property type="entry name" value="GLYCOSYLTRANSFERASE"/>
    <property type="match status" value="1"/>
</dbReference>
<dbReference type="PANTHER" id="PTHR43685:SF2">
    <property type="entry name" value="GLYCOSYLTRANSFERASE 2-LIKE DOMAIN-CONTAINING PROTEIN"/>
    <property type="match status" value="1"/>
</dbReference>
<dbReference type="AlphaFoldDB" id="A0A3E0HCJ2"/>
<sequence>MTTASVVICCYTERRWDDIVDAVKSLTEQTVVPTEVLLVVDHNENLLRRAVTAFDAVTVLANKRSRGLSGARNTGVDNATGDIVAFLDDDARADPQWLQRMLEPYADPNVAAVGGKAHPLWPSGRRPRMLPPELGWVVGCSFMGQPTERAEVRNLMGCAMSFRRNTIRELGGFAEWIGRIGSTPLGCEETELCIRLRQRFPASKVFLEPDATVRHRVTEDRTTWRYLARRSWAEGLSKAAISRLVGSRDALSTEQSYVRRTIPLALLREFGRPAMAALVLAPFAAAAGYVAGKMSTPTREVPLAAPTKPDRTSDAPPEPARWPSASVIIATAGRVEDAERCVRSVLATRYPDLEIILVDNHAKAANADLARLAEIDGRVRYLREPEPGASRARNAGAAAADGEVLAFTDDDAVVDECWLAEAVAEIEAGGADCVTGLVLPMSLDTKARQWFEAFGGFGKGFERRRFGPDQPVPDPLYPLSPGTFGSGNNMVWRRGSFQHLHGFDERLGPGRPTRAGEDLDLYLRLITSGGRIDYTPNALVWHEHRATLPALRKQLRGYGTGLAATFLLHALRPGGARQIASRLGLGLRLLLASDSKRNSGRGKDFPLRLVFDELFGMALAPWRLAVEMIRRRRS</sequence>
<dbReference type="InterPro" id="IPR050834">
    <property type="entry name" value="Glycosyltransf_2"/>
</dbReference>
<dbReference type="EMBL" id="QUNO01000010">
    <property type="protein sequence ID" value="REH42567.1"/>
    <property type="molecule type" value="Genomic_DNA"/>
</dbReference>
<dbReference type="GO" id="GO:0016740">
    <property type="term" value="F:transferase activity"/>
    <property type="evidence" value="ECO:0007669"/>
    <property type="project" value="UniProtKB-KW"/>
</dbReference>
<evidence type="ECO:0000313" key="3">
    <source>
        <dbReference type="EMBL" id="REH42567.1"/>
    </source>
</evidence>
<gene>
    <name evidence="3" type="ORF">BCF44_11062</name>
</gene>
<protein>
    <submittedName>
        <fullName evidence="3">GT2 family glycosyltransferase</fullName>
    </submittedName>
</protein>
<evidence type="ECO:0000256" key="1">
    <source>
        <dbReference type="SAM" id="MobiDB-lite"/>
    </source>
</evidence>
<dbReference type="RefSeq" id="WP_170217796.1">
    <property type="nucleotide sequence ID" value="NZ_CP144375.1"/>
</dbReference>
<dbReference type="InterPro" id="IPR001173">
    <property type="entry name" value="Glyco_trans_2-like"/>
</dbReference>
<proteinExistence type="predicted"/>
<dbReference type="Pfam" id="PF00535">
    <property type="entry name" value="Glycos_transf_2"/>
    <property type="match status" value="2"/>
</dbReference>
<name>A0A3E0HCJ2_9PSEU</name>
<organism evidence="3 4">
    <name type="scientific">Kutzneria buriramensis</name>
    <dbReference type="NCBI Taxonomy" id="1045776"/>
    <lineage>
        <taxon>Bacteria</taxon>
        <taxon>Bacillati</taxon>
        <taxon>Actinomycetota</taxon>
        <taxon>Actinomycetes</taxon>
        <taxon>Pseudonocardiales</taxon>
        <taxon>Pseudonocardiaceae</taxon>
        <taxon>Kutzneria</taxon>
    </lineage>
</organism>
<comment type="caution">
    <text evidence="3">The sequence shown here is derived from an EMBL/GenBank/DDBJ whole genome shotgun (WGS) entry which is preliminary data.</text>
</comment>
<dbReference type="InterPro" id="IPR029044">
    <property type="entry name" value="Nucleotide-diphossugar_trans"/>
</dbReference>
<feature type="domain" description="Glycosyltransferase 2-like" evidence="2">
    <location>
        <begin position="326"/>
        <end position="454"/>
    </location>
</feature>
<keyword evidence="3" id="KW-0808">Transferase</keyword>
<dbReference type="Proteomes" id="UP000256269">
    <property type="component" value="Unassembled WGS sequence"/>
</dbReference>